<sequence length="501" mass="51738">MTDRHTAPDLIERLLDAGSWTRWDAPADRSGLAPAYVAELERAEAKSGLDESVLSGRGTIEGQPVAVIASEFGFLAGSVSRASADRLVAGIARATEEGLPLVGLTCSGGTRMQEGTPAFVQMVRIGAAIAAHRAAGLPYVAYLRNPTTGGVMATWGSLGQITYAEPGALAGFLGPRVYSALYDEEFPPGVQVAEHLAEVGVIDAVVAPDDLRERLATVLRALTPADHEPADHELTGADLRTGEPAAAGFAELDAWDAVTRTRRPERPGVRDLLAARATDVVELSGTQAGEAGPALLLALARFDGQPCVVVGQDRAAEAAGHRLGPAELRTARRGIAVAAELRLPVLTVIDTKGGELSAAAEEGAIAGEIARCLADLVTCTAPTLCLMLGEGNGGAALAFLPADRVVAAQHAWLSPLPPEGASAIVHRDTDHAAEMARSQQVLATGLATRGAVDVVVPELPDAADEAAAFLDRLGSVVATELAALRERGAGSAADRAARYAF</sequence>
<dbReference type="InterPro" id="IPR011762">
    <property type="entry name" value="COA_CT_N"/>
</dbReference>
<dbReference type="SUPFAM" id="SSF52096">
    <property type="entry name" value="ClpP/crotonase"/>
    <property type="match status" value="2"/>
</dbReference>
<dbReference type="EMBL" id="BMNI01000005">
    <property type="protein sequence ID" value="GGO90526.1"/>
    <property type="molecule type" value="Genomic_DNA"/>
</dbReference>
<dbReference type="Proteomes" id="UP000655410">
    <property type="component" value="Unassembled WGS sequence"/>
</dbReference>
<gene>
    <name evidence="4" type="primary">accD</name>
    <name evidence="4" type="ORF">GCM10011584_22520</name>
</gene>
<evidence type="ECO:0000313" key="4">
    <source>
        <dbReference type="EMBL" id="GGO90526.1"/>
    </source>
</evidence>
<evidence type="ECO:0000259" key="2">
    <source>
        <dbReference type="PROSITE" id="PS50980"/>
    </source>
</evidence>
<name>A0ABQ2ND13_9ACTN</name>
<dbReference type="Pfam" id="PF01039">
    <property type="entry name" value="Carboxyl_trans"/>
    <property type="match status" value="1"/>
</dbReference>
<dbReference type="RefSeq" id="WP_188784115.1">
    <property type="nucleotide sequence ID" value="NZ_BMNI01000005.1"/>
</dbReference>
<dbReference type="PRINTS" id="PR01070">
    <property type="entry name" value="ACCCTRFRASEB"/>
</dbReference>
<evidence type="ECO:0000259" key="3">
    <source>
        <dbReference type="PROSITE" id="PS50989"/>
    </source>
</evidence>
<keyword evidence="5" id="KW-1185">Reference proteome</keyword>
<feature type="domain" description="CoA carboxyltransferase C-terminal" evidence="3">
    <location>
        <begin position="229"/>
        <end position="483"/>
    </location>
</feature>
<reference evidence="5" key="1">
    <citation type="journal article" date="2019" name="Int. J. Syst. Evol. Microbiol.">
        <title>The Global Catalogue of Microorganisms (GCM) 10K type strain sequencing project: providing services to taxonomists for standard genome sequencing and annotation.</title>
        <authorList>
            <consortium name="The Broad Institute Genomics Platform"/>
            <consortium name="The Broad Institute Genome Sequencing Center for Infectious Disease"/>
            <person name="Wu L."/>
            <person name="Ma J."/>
        </authorList>
    </citation>
    <scope>NUCLEOTIDE SEQUENCE [LARGE SCALE GENOMIC DNA]</scope>
    <source>
        <strain evidence="5">CGMCC 4.7371</strain>
    </source>
</reference>
<comment type="caution">
    <text evidence="4">The sequence shown here is derived from an EMBL/GenBank/DDBJ whole genome shotgun (WGS) entry which is preliminary data.</text>
</comment>
<dbReference type="PROSITE" id="PS50980">
    <property type="entry name" value="COA_CT_NTER"/>
    <property type="match status" value="1"/>
</dbReference>
<dbReference type="InterPro" id="IPR011763">
    <property type="entry name" value="COA_CT_C"/>
</dbReference>
<feature type="domain" description="CoA carboxyltransferase N-terminal" evidence="2">
    <location>
        <begin position="1"/>
        <end position="237"/>
    </location>
</feature>
<organism evidence="4 5">
    <name type="scientific">Nocardioides phosphati</name>
    <dbReference type="NCBI Taxonomy" id="1867775"/>
    <lineage>
        <taxon>Bacteria</taxon>
        <taxon>Bacillati</taxon>
        <taxon>Actinomycetota</taxon>
        <taxon>Actinomycetes</taxon>
        <taxon>Propionibacteriales</taxon>
        <taxon>Nocardioidaceae</taxon>
        <taxon>Nocardioides</taxon>
    </lineage>
</organism>
<evidence type="ECO:0000256" key="1">
    <source>
        <dbReference type="ARBA" id="ARBA00022679"/>
    </source>
</evidence>
<protein>
    <submittedName>
        <fullName evidence="4">Acetyl-CoA carboxylase</fullName>
    </submittedName>
</protein>
<evidence type="ECO:0000313" key="5">
    <source>
        <dbReference type="Proteomes" id="UP000655410"/>
    </source>
</evidence>
<dbReference type="PANTHER" id="PTHR42995">
    <property type="entry name" value="ACETYL-COENZYME A CARBOXYLASE CARBOXYL TRANSFERASE SUBUNIT BETA, CHLOROPLASTIC"/>
    <property type="match status" value="1"/>
</dbReference>
<dbReference type="InterPro" id="IPR034733">
    <property type="entry name" value="AcCoA_carboxyl_beta"/>
</dbReference>
<dbReference type="Gene3D" id="3.90.226.10">
    <property type="entry name" value="2-enoyl-CoA Hydratase, Chain A, domain 1"/>
    <property type="match status" value="2"/>
</dbReference>
<keyword evidence="1" id="KW-0808">Transferase</keyword>
<dbReference type="PANTHER" id="PTHR42995:SF5">
    <property type="entry name" value="ACETYL-COENZYME A CARBOXYLASE CARBOXYL TRANSFERASE SUBUNIT BETA, CHLOROPLASTIC"/>
    <property type="match status" value="1"/>
</dbReference>
<dbReference type="InterPro" id="IPR000438">
    <property type="entry name" value="Acetyl_CoA_COase_Trfase_b_su"/>
</dbReference>
<dbReference type="PROSITE" id="PS50989">
    <property type="entry name" value="COA_CT_CTER"/>
    <property type="match status" value="1"/>
</dbReference>
<dbReference type="InterPro" id="IPR029045">
    <property type="entry name" value="ClpP/crotonase-like_dom_sf"/>
</dbReference>
<accession>A0ABQ2ND13</accession>
<proteinExistence type="predicted"/>